<keyword evidence="6 8" id="KW-0411">Iron-sulfur</keyword>
<dbReference type="Gene3D" id="3.30.70.20">
    <property type="match status" value="1"/>
</dbReference>
<evidence type="ECO:0000256" key="5">
    <source>
        <dbReference type="ARBA" id="ARBA00023004"/>
    </source>
</evidence>
<gene>
    <name evidence="9" type="ORF">A5792_11370</name>
</gene>
<name>A0A1A0RHJ3_MYCPR</name>
<keyword evidence="2 8" id="KW-0813">Transport</keyword>
<protein>
    <recommendedName>
        <fullName evidence="8">Ferredoxin</fullName>
    </recommendedName>
</protein>
<evidence type="ECO:0000256" key="8">
    <source>
        <dbReference type="RuleBase" id="RU368020"/>
    </source>
</evidence>
<dbReference type="SUPFAM" id="SSF54862">
    <property type="entry name" value="4Fe-4S ferredoxins"/>
    <property type="match status" value="1"/>
</dbReference>
<evidence type="ECO:0000256" key="2">
    <source>
        <dbReference type="ARBA" id="ARBA00022448"/>
    </source>
</evidence>
<keyword evidence="4 8" id="KW-0249">Electron transport</keyword>
<keyword evidence="5 8" id="KW-0408">Iron</keyword>
<dbReference type="PRINTS" id="PR00352">
    <property type="entry name" value="3FE4SFRDOXIN"/>
</dbReference>
<dbReference type="GO" id="GO:0005506">
    <property type="term" value="F:iron ion binding"/>
    <property type="evidence" value="ECO:0007669"/>
    <property type="project" value="UniProtKB-UniRule"/>
</dbReference>
<evidence type="ECO:0000313" key="10">
    <source>
        <dbReference type="Proteomes" id="UP000093902"/>
    </source>
</evidence>
<dbReference type="GO" id="GO:0009055">
    <property type="term" value="F:electron transfer activity"/>
    <property type="evidence" value="ECO:0007669"/>
    <property type="project" value="UniProtKB-UniRule"/>
</dbReference>
<evidence type="ECO:0000256" key="3">
    <source>
        <dbReference type="ARBA" id="ARBA00022723"/>
    </source>
</evidence>
<dbReference type="GO" id="GO:0051538">
    <property type="term" value="F:3 iron, 4 sulfur cluster binding"/>
    <property type="evidence" value="ECO:0007669"/>
    <property type="project" value="UniProtKB-KW"/>
</dbReference>
<evidence type="ECO:0000256" key="4">
    <source>
        <dbReference type="ARBA" id="ARBA00022982"/>
    </source>
</evidence>
<evidence type="ECO:0000256" key="7">
    <source>
        <dbReference type="ARBA" id="ARBA00023291"/>
    </source>
</evidence>
<dbReference type="RefSeq" id="WP_064929725.1">
    <property type="nucleotide sequence ID" value="NZ_LZSO01000008.1"/>
</dbReference>
<evidence type="ECO:0000256" key="1">
    <source>
        <dbReference type="ARBA" id="ARBA00001927"/>
    </source>
</evidence>
<comment type="caution">
    <text evidence="9">The sequence shown here is derived from an EMBL/GenBank/DDBJ whole genome shotgun (WGS) entry which is preliminary data.</text>
</comment>
<comment type="cofactor">
    <cofactor evidence="1">
        <name>[3Fe-4S] cluster</name>
        <dbReference type="ChEBI" id="CHEBI:21137"/>
    </cofactor>
</comment>
<organism evidence="9 10">
    <name type="scientific">Mycolicibacterium peregrinum</name>
    <name type="common">Mycobacterium peregrinum</name>
    <dbReference type="NCBI Taxonomy" id="43304"/>
    <lineage>
        <taxon>Bacteria</taxon>
        <taxon>Bacillati</taxon>
        <taxon>Actinomycetota</taxon>
        <taxon>Actinomycetes</taxon>
        <taxon>Mycobacteriales</taxon>
        <taxon>Mycobacteriaceae</taxon>
        <taxon>Mycolicibacterium</taxon>
    </lineage>
</organism>
<accession>A0A1A0RHJ3</accession>
<keyword evidence="7" id="KW-0003">3Fe-4S</keyword>
<sequence length="69" mass="7628">MRVEVDTSRCQGHTLCAMIAPDVFELDDTDGHANVPVDVVGAEYHEQVHEAMRSCPEQAIHILPLETAQ</sequence>
<dbReference type="InterPro" id="IPR051269">
    <property type="entry name" value="Fe-S_cluster_ET"/>
</dbReference>
<dbReference type="EMBL" id="LZSO01000008">
    <property type="protein sequence ID" value="OBB33782.1"/>
    <property type="molecule type" value="Genomic_DNA"/>
</dbReference>
<dbReference type="Proteomes" id="UP000093902">
    <property type="component" value="Unassembled WGS sequence"/>
</dbReference>
<evidence type="ECO:0000313" key="9">
    <source>
        <dbReference type="EMBL" id="OBB33782.1"/>
    </source>
</evidence>
<dbReference type="Pfam" id="PF13370">
    <property type="entry name" value="Fer4_13"/>
    <property type="match status" value="1"/>
</dbReference>
<reference evidence="10" key="1">
    <citation type="submission" date="2016-06" db="EMBL/GenBank/DDBJ databases">
        <authorList>
            <person name="Sutton G."/>
            <person name="Brinkac L."/>
            <person name="Sanka R."/>
            <person name="Adams M."/>
            <person name="Lau E."/>
            <person name="Mehaffy C."/>
            <person name="Tameris M."/>
            <person name="Hatherill M."/>
            <person name="Hanekom W."/>
            <person name="Mahomed H."/>
            <person name="Mcshane H."/>
        </authorList>
    </citation>
    <scope>NUCLEOTIDE SEQUENCE [LARGE SCALE GENOMIC DNA]</scope>
    <source>
        <strain evidence="10">852002-51209_SCH5440388</strain>
    </source>
</reference>
<comment type="function">
    <text evidence="8">Ferredoxins are iron-sulfur proteins that transfer electrons in a wide variety of metabolic reactions.</text>
</comment>
<keyword evidence="3 8" id="KW-0479">Metal-binding</keyword>
<dbReference type="PANTHER" id="PTHR36923:SF3">
    <property type="entry name" value="FERREDOXIN"/>
    <property type="match status" value="1"/>
</dbReference>
<dbReference type="OrthoDB" id="3215519at2"/>
<dbReference type="InterPro" id="IPR001080">
    <property type="entry name" value="3Fe4S_ferredoxin"/>
</dbReference>
<dbReference type="PANTHER" id="PTHR36923">
    <property type="entry name" value="FERREDOXIN"/>
    <property type="match status" value="1"/>
</dbReference>
<dbReference type="AlphaFoldDB" id="A0A1A0RHJ3"/>
<proteinExistence type="predicted"/>
<evidence type="ECO:0000256" key="6">
    <source>
        <dbReference type="ARBA" id="ARBA00023014"/>
    </source>
</evidence>